<organism evidence="4 5">
    <name type="scientific">Bos taurus</name>
    <name type="common">Bovine</name>
    <dbReference type="NCBI Taxonomy" id="9913"/>
    <lineage>
        <taxon>Eukaryota</taxon>
        <taxon>Metazoa</taxon>
        <taxon>Chordata</taxon>
        <taxon>Craniata</taxon>
        <taxon>Vertebrata</taxon>
        <taxon>Euteleostomi</taxon>
        <taxon>Mammalia</taxon>
        <taxon>Eutheria</taxon>
        <taxon>Laurasiatheria</taxon>
        <taxon>Artiodactyla</taxon>
        <taxon>Ruminantia</taxon>
        <taxon>Pecora</taxon>
        <taxon>Bovidae</taxon>
        <taxon>Bovinae</taxon>
        <taxon>Bos</taxon>
    </lineage>
</organism>
<dbReference type="PANTHER" id="PTHR12121">
    <property type="entry name" value="CARBON CATABOLITE REPRESSOR PROTEIN 4"/>
    <property type="match status" value="1"/>
</dbReference>
<dbReference type="GO" id="GO:0003824">
    <property type="term" value="F:catalytic activity"/>
    <property type="evidence" value="ECO:0007669"/>
    <property type="project" value="InterPro"/>
</dbReference>
<name>A0AAF6YL90_BOVIN</name>
<feature type="domain" description="Endonuclease/exonuclease/phosphatase" evidence="2">
    <location>
        <begin position="285"/>
        <end position="600"/>
    </location>
</feature>
<evidence type="ECO:0000313" key="4">
    <source>
        <dbReference type="Ensembl" id="ENSBTAP00000004825.6"/>
    </source>
</evidence>
<feature type="region of interest" description="Disordered" evidence="1">
    <location>
        <begin position="76"/>
        <end position="126"/>
    </location>
</feature>
<dbReference type="Pfam" id="PF03372">
    <property type="entry name" value="Exo_endo_phos"/>
    <property type="match status" value="1"/>
</dbReference>
<dbReference type="Proteomes" id="UP000009136">
    <property type="component" value="Chromosome 16"/>
</dbReference>
<dbReference type="InterPro" id="IPR005135">
    <property type="entry name" value="Endo/exonuclease/phosphatase"/>
</dbReference>
<evidence type="ECO:0000256" key="1">
    <source>
        <dbReference type="SAM" id="MobiDB-lite"/>
    </source>
</evidence>
<reference evidence="4" key="2">
    <citation type="submission" date="2025-08" db="UniProtKB">
        <authorList>
            <consortium name="Ensembl"/>
        </authorList>
    </citation>
    <scope>IDENTIFICATION</scope>
    <source>
        <strain evidence="4">Hereford</strain>
    </source>
</reference>
<dbReference type="GO" id="GO:0005759">
    <property type="term" value="C:mitochondrial matrix"/>
    <property type="evidence" value="ECO:0007669"/>
    <property type="project" value="Ensembl"/>
</dbReference>
<dbReference type="PANTHER" id="PTHR12121:SF27">
    <property type="entry name" value="PROTEIN ANGEL HOMOLOG 2"/>
    <property type="match status" value="1"/>
</dbReference>
<gene>
    <name evidence="4" type="primary">ANGEL2</name>
</gene>
<accession>A0AAF6YL90</accession>
<dbReference type="InterPro" id="IPR045816">
    <property type="entry name" value="ANGEL2_N"/>
</dbReference>
<dbReference type="InterPro" id="IPR050410">
    <property type="entry name" value="CCR4/nocturin_mRNA_transcr"/>
</dbReference>
<proteinExistence type="predicted"/>
<dbReference type="GO" id="GO:0045930">
    <property type="term" value="P:negative regulation of mitotic cell cycle"/>
    <property type="evidence" value="ECO:0007669"/>
    <property type="project" value="Ensembl"/>
</dbReference>
<evidence type="ECO:0000313" key="5">
    <source>
        <dbReference type="Proteomes" id="UP000009136"/>
    </source>
</evidence>
<dbReference type="GO" id="GO:0090616">
    <property type="term" value="P:mitochondrial mRNA 3'-end processing"/>
    <property type="evidence" value="ECO:0007669"/>
    <property type="project" value="Ensembl"/>
</dbReference>
<dbReference type="InterPro" id="IPR036691">
    <property type="entry name" value="Endo/exonu/phosph_ase_sf"/>
</dbReference>
<sequence length="659" mass="73919">MGTWRRARSNFPACFAVGPRGPASSDGEPPVLDAAKSAVEVDVVTGAGNWKAAECKDGSVALCEEGLRPLCGGERPVSRAGWREGRGRGGRPGGGSERPRGTGAGGAGWGVGVGRGRGSGPRCRRDRPLETLRDRYPMLPHHQKSLGRDWTTPWENLQKCCWNRHISSCMRWPGHYSRAPYPYFSSRHFSLNWRPPGLFESRAPFQYWNWRPDSLSQTSLFHLSSYIMNSEGDEPSSKRRKHQGTIQRHWEYICNHNKENTKILGDENVDPICEDSENKFEFSVMSYNILSQDLLEDNSHLYKHCRRPVLHWSFRFPNILKEIKHFDADVLCLQEVQEDHYGTEIRPSLESLGYHCEYKMRTGRKPDGCAICFKHSKFSLLSVNPVEFYRRDVPLLDRDNVGLVLLLQPKIPSATSPAICVANTHLLYNPRRGDIKLTQLAMLLAEISSVAHQKDGRFCPIVMCGDFNSVPGSPLYSFIKEGKLNYEGLAIGKVSGQEQSSRGQRILSIPIWPPNLGISQNCVYEVQQVPKVEKPDGDLTQPELDKTEVLVTAEKLSSNLQHHFSLSSVYSHYLPDTGIPEVTTCHSRSAVTVDYIFYSAEKEGVAEQPGAEVALVGGLKLLARLSLLTEQDLWTVNGLPNENNSSDHLPLLAKFRLEL</sequence>
<feature type="domain" description="Protein angel homolog 2 N-terminal" evidence="3">
    <location>
        <begin position="138"/>
        <end position="244"/>
    </location>
</feature>
<reference evidence="4" key="1">
    <citation type="submission" date="2018-03" db="EMBL/GenBank/DDBJ databases">
        <title>ARS-UCD1.2.</title>
        <authorList>
            <person name="Rosen B.D."/>
            <person name="Bickhart D.M."/>
            <person name="Koren S."/>
            <person name="Schnabel R.D."/>
            <person name="Hall R."/>
            <person name="Zimin A."/>
            <person name="Dreischer C."/>
            <person name="Schultheiss S."/>
            <person name="Schroeder S.G."/>
            <person name="Elsik C.G."/>
            <person name="Couldrey C."/>
            <person name="Liu G.E."/>
            <person name="Van Tassell C.P."/>
            <person name="Phillippy A.M."/>
            <person name="Smith T.P.L."/>
            <person name="Medrano J.F."/>
        </authorList>
    </citation>
    <scope>NUCLEOTIDE SEQUENCE [LARGE SCALE GENOMIC DNA]</scope>
    <source>
        <strain evidence="4">Hereford</strain>
    </source>
</reference>
<evidence type="ECO:0000259" key="2">
    <source>
        <dbReference type="Pfam" id="PF03372"/>
    </source>
</evidence>
<dbReference type="Gene3D" id="3.60.10.10">
    <property type="entry name" value="Endonuclease/exonuclease/phosphatase"/>
    <property type="match status" value="1"/>
</dbReference>
<dbReference type="Ensembl" id="ENSBTAT00000004825.8">
    <property type="protein sequence ID" value="ENSBTAP00000004825.6"/>
    <property type="gene ID" value="ENSBTAG00000003702.8"/>
</dbReference>
<dbReference type="GO" id="GO:0070935">
    <property type="term" value="P:3'-UTR-mediated mRNA stabilization"/>
    <property type="evidence" value="ECO:0007669"/>
    <property type="project" value="Ensembl"/>
</dbReference>
<dbReference type="GO" id="GO:0003730">
    <property type="term" value="F:mRNA 3'-UTR binding"/>
    <property type="evidence" value="ECO:0007669"/>
    <property type="project" value="Ensembl"/>
</dbReference>
<evidence type="ECO:0000259" key="3">
    <source>
        <dbReference type="Pfam" id="PF19339"/>
    </source>
</evidence>
<dbReference type="GeneTree" id="ENSGT00940000157391"/>
<protein>
    <submittedName>
        <fullName evidence="4">Angel homolog 2</fullName>
    </submittedName>
</protein>
<dbReference type="AlphaFoldDB" id="A0AAF6YL90"/>
<keyword evidence="5" id="KW-1185">Reference proteome</keyword>
<reference evidence="4" key="3">
    <citation type="submission" date="2025-09" db="UniProtKB">
        <authorList>
            <consortium name="Ensembl"/>
        </authorList>
    </citation>
    <scope>IDENTIFICATION</scope>
    <source>
        <strain evidence="4">Hereford</strain>
    </source>
</reference>
<feature type="compositionally biased region" description="Gly residues" evidence="1">
    <location>
        <begin position="90"/>
        <end position="119"/>
    </location>
</feature>
<dbReference type="GO" id="GO:0015030">
    <property type="term" value="C:Cajal body"/>
    <property type="evidence" value="ECO:0007669"/>
    <property type="project" value="Ensembl"/>
</dbReference>
<dbReference type="Pfam" id="PF19339">
    <property type="entry name" value="ANGEL2_N"/>
    <property type="match status" value="1"/>
</dbReference>
<dbReference type="SUPFAM" id="SSF56219">
    <property type="entry name" value="DNase I-like"/>
    <property type="match status" value="1"/>
</dbReference>